<dbReference type="PROSITE" id="PS00675">
    <property type="entry name" value="SIGMA54_INTERACT_1"/>
    <property type="match status" value="1"/>
</dbReference>
<dbReference type="InterPro" id="IPR002197">
    <property type="entry name" value="HTH_Fis"/>
</dbReference>
<evidence type="ECO:0000256" key="2">
    <source>
        <dbReference type="ARBA" id="ARBA00022741"/>
    </source>
</evidence>
<evidence type="ECO:0000313" key="12">
    <source>
        <dbReference type="Proteomes" id="UP000183994"/>
    </source>
</evidence>
<dbReference type="Gene3D" id="3.40.50.2300">
    <property type="match status" value="1"/>
</dbReference>
<dbReference type="EMBL" id="FQZU01000006">
    <property type="protein sequence ID" value="SHJ33936.1"/>
    <property type="molecule type" value="Genomic_DNA"/>
</dbReference>
<dbReference type="GO" id="GO:0005524">
    <property type="term" value="F:ATP binding"/>
    <property type="evidence" value="ECO:0007669"/>
    <property type="project" value="UniProtKB-KW"/>
</dbReference>
<dbReference type="Pfam" id="PF02954">
    <property type="entry name" value="HTH_8"/>
    <property type="match status" value="1"/>
</dbReference>
<dbReference type="PRINTS" id="PR01590">
    <property type="entry name" value="HTHFIS"/>
</dbReference>
<sequence length="460" mass="51136">METILIVDDEKNYPPLLAAVLGDEGYETLTANSGLEAIHILEGSDVDLVLTDMKMPGMDGMELMERIKTRDPDLPVLMMTAYGTVDMGMAAMEKGAYSYIWKPFQNEQLILFVKQALAMYRVVQENRLLKNQLGDRYSFGNIIGKSPAMINIFDTIVKVAPTNATVLIQGESGTGKEMVAKSIHFNSHRKDAPWVAVNCAALAESILESELFGHEKGAFTGAAAMKKGRFELADGGTLFLDEIGEISSALQVKLLRVLQEKTFERVGGVKPIEVDIRLIAATNRDLKKEVEKSAFREDLFYRLNVLPIQLPPLRERQKDIPLLVDHFLQKYAAGPGGESRVRRVLPDVHRLFQEYAWPGNVRELENVIERAIILCNSDAISVNDLPRELTRSVSNTLHMEGIPADATLYETLSMVEQAMIKRAMLMSDNVQSHAAQILGIGKSGLNQKIKKFGLDFGLKS</sequence>
<dbReference type="InterPro" id="IPR002078">
    <property type="entry name" value="Sigma_54_int"/>
</dbReference>
<evidence type="ECO:0000256" key="6">
    <source>
        <dbReference type="ARBA" id="ARBA00023125"/>
    </source>
</evidence>
<accession>A0A1M6IHT3</accession>
<dbReference type="GO" id="GO:0000160">
    <property type="term" value="P:phosphorelay signal transduction system"/>
    <property type="evidence" value="ECO:0007669"/>
    <property type="project" value="UniProtKB-KW"/>
</dbReference>
<evidence type="ECO:0000259" key="9">
    <source>
        <dbReference type="PROSITE" id="PS50045"/>
    </source>
</evidence>
<dbReference type="GO" id="GO:0006355">
    <property type="term" value="P:regulation of DNA-templated transcription"/>
    <property type="evidence" value="ECO:0007669"/>
    <property type="project" value="InterPro"/>
</dbReference>
<dbReference type="InterPro" id="IPR025662">
    <property type="entry name" value="Sigma_54_int_dom_ATP-bd_1"/>
</dbReference>
<evidence type="ECO:0000256" key="7">
    <source>
        <dbReference type="ARBA" id="ARBA00023163"/>
    </source>
</evidence>
<dbReference type="InterPro" id="IPR027417">
    <property type="entry name" value="P-loop_NTPase"/>
</dbReference>
<dbReference type="OrthoDB" id="9763792at2"/>
<evidence type="ECO:0000256" key="3">
    <source>
        <dbReference type="ARBA" id="ARBA00022840"/>
    </source>
</evidence>
<dbReference type="InterPro" id="IPR058031">
    <property type="entry name" value="AAA_lid_NorR"/>
</dbReference>
<dbReference type="Pfam" id="PF00158">
    <property type="entry name" value="Sigma54_activat"/>
    <property type="match status" value="1"/>
</dbReference>
<dbReference type="Proteomes" id="UP000183994">
    <property type="component" value="Unassembled WGS sequence"/>
</dbReference>
<evidence type="ECO:0000256" key="4">
    <source>
        <dbReference type="ARBA" id="ARBA00023012"/>
    </source>
</evidence>
<evidence type="ECO:0000259" key="10">
    <source>
        <dbReference type="PROSITE" id="PS50110"/>
    </source>
</evidence>
<keyword evidence="1 8" id="KW-0597">Phosphoprotein</keyword>
<dbReference type="InterPro" id="IPR011006">
    <property type="entry name" value="CheY-like_superfamily"/>
</dbReference>
<dbReference type="PROSITE" id="PS50110">
    <property type="entry name" value="RESPONSE_REGULATORY"/>
    <property type="match status" value="1"/>
</dbReference>
<dbReference type="InterPro" id="IPR025943">
    <property type="entry name" value="Sigma_54_int_dom_ATP-bd_2"/>
</dbReference>
<keyword evidence="4" id="KW-0902">Two-component regulatory system</keyword>
<keyword evidence="7" id="KW-0804">Transcription</keyword>
<dbReference type="STRING" id="1121393.SAMN02745216_01485"/>
<organism evidence="11 12">
    <name type="scientific">Desulfatibacillum alkenivorans DSM 16219</name>
    <dbReference type="NCBI Taxonomy" id="1121393"/>
    <lineage>
        <taxon>Bacteria</taxon>
        <taxon>Pseudomonadati</taxon>
        <taxon>Thermodesulfobacteriota</taxon>
        <taxon>Desulfobacteria</taxon>
        <taxon>Desulfobacterales</taxon>
        <taxon>Desulfatibacillaceae</taxon>
        <taxon>Desulfatibacillum</taxon>
    </lineage>
</organism>
<keyword evidence="5" id="KW-0805">Transcription regulation</keyword>
<feature type="modified residue" description="4-aspartylphosphate" evidence="8">
    <location>
        <position position="52"/>
    </location>
</feature>
<dbReference type="PANTHER" id="PTHR32071">
    <property type="entry name" value="TRANSCRIPTIONAL REGULATORY PROTEIN"/>
    <property type="match status" value="1"/>
</dbReference>
<evidence type="ECO:0000256" key="8">
    <source>
        <dbReference type="PROSITE-ProRule" id="PRU00169"/>
    </source>
</evidence>
<evidence type="ECO:0000256" key="5">
    <source>
        <dbReference type="ARBA" id="ARBA00023015"/>
    </source>
</evidence>
<dbReference type="SUPFAM" id="SSF46689">
    <property type="entry name" value="Homeodomain-like"/>
    <property type="match status" value="1"/>
</dbReference>
<dbReference type="FunFam" id="3.40.50.2300:FF:000018">
    <property type="entry name" value="DNA-binding transcriptional regulator NtrC"/>
    <property type="match status" value="1"/>
</dbReference>
<evidence type="ECO:0000256" key="1">
    <source>
        <dbReference type="ARBA" id="ARBA00022553"/>
    </source>
</evidence>
<proteinExistence type="predicted"/>
<dbReference type="AlphaFoldDB" id="A0A1M6IHT3"/>
<dbReference type="Gene3D" id="3.40.50.300">
    <property type="entry name" value="P-loop containing nucleotide triphosphate hydrolases"/>
    <property type="match status" value="1"/>
</dbReference>
<dbReference type="SUPFAM" id="SSF52172">
    <property type="entry name" value="CheY-like"/>
    <property type="match status" value="1"/>
</dbReference>
<dbReference type="Pfam" id="PF25601">
    <property type="entry name" value="AAA_lid_14"/>
    <property type="match status" value="1"/>
</dbReference>
<gene>
    <name evidence="11" type="ORF">SAMN02745216_01485</name>
</gene>
<dbReference type="GO" id="GO:0043565">
    <property type="term" value="F:sequence-specific DNA binding"/>
    <property type="evidence" value="ECO:0007669"/>
    <property type="project" value="InterPro"/>
</dbReference>
<dbReference type="CDD" id="cd00009">
    <property type="entry name" value="AAA"/>
    <property type="match status" value="1"/>
</dbReference>
<keyword evidence="6" id="KW-0238">DNA-binding</keyword>
<keyword evidence="12" id="KW-1185">Reference proteome</keyword>
<evidence type="ECO:0000313" key="11">
    <source>
        <dbReference type="EMBL" id="SHJ33936.1"/>
    </source>
</evidence>
<feature type="domain" description="Response regulatory" evidence="10">
    <location>
        <begin position="3"/>
        <end position="117"/>
    </location>
</feature>
<dbReference type="InterPro" id="IPR009057">
    <property type="entry name" value="Homeodomain-like_sf"/>
</dbReference>
<dbReference type="Pfam" id="PF00072">
    <property type="entry name" value="Response_reg"/>
    <property type="match status" value="1"/>
</dbReference>
<dbReference type="SUPFAM" id="SSF52540">
    <property type="entry name" value="P-loop containing nucleoside triphosphate hydrolases"/>
    <property type="match status" value="1"/>
</dbReference>
<dbReference type="FunFam" id="3.40.50.300:FF:000006">
    <property type="entry name" value="DNA-binding transcriptional regulator NtrC"/>
    <property type="match status" value="1"/>
</dbReference>
<protein>
    <submittedName>
        <fullName evidence="11">Two-component system, NtrC family, response regulator</fullName>
    </submittedName>
</protein>
<dbReference type="InterPro" id="IPR003593">
    <property type="entry name" value="AAA+_ATPase"/>
</dbReference>
<feature type="domain" description="Sigma-54 factor interaction" evidence="9">
    <location>
        <begin position="142"/>
        <end position="373"/>
    </location>
</feature>
<dbReference type="InterPro" id="IPR001789">
    <property type="entry name" value="Sig_transdc_resp-reg_receiver"/>
</dbReference>
<dbReference type="SMART" id="SM00448">
    <property type="entry name" value="REC"/>
    <property type="match status" value="1"/>
</dbReference>
<keyword evidence="2" id="KW-0547">Nucleotide-binding</keyword>
<dbReference type="Gene3D" id="1.10.8.60">
    <property type="match status" value="1"/>
</dbReference>
<dbReference type="PROSITE" id="PS50045">
    <property type="entry name" value="SIGMA54_INTERACT_4"/>
    <property type="match status" value="1"/>
</dbReference>
<name>A0A1M6IHT3_9BACT</name>
<dbReference type="PROSITE" id="PS00688">
    <property type="entry name" value="SIGMA54_INTERACT_3"/>
    <property type="match status" value="1"/>
</dbReference>
<dbReference type="InterPro" id="IPR025944">
    <property type="entry name" value="Sigma_54_int_dom_CS"/>
</dbReference>
<keyword evidence="3" id="KW-0067">ATP-binding</keyword>
<reference evidence="12" key="1">
    <citation type="submission" date="2016-11" db="EMBL/GenBank/DDBJ databases">
        <authorList>
            <person name="Varghese N."/>
            <person name="Submissions S."/>
        </authorList>
    </citation>
    <scope>NUCLEOTIDE SEQUENCE [LARGE SCALE GENOMIC DNA]</scope>
    <source>
        <strain evidence="12">DSM 16219</strain>
    </source>
</reference>
<dbReference type="PROSITE" id="PS00676">
    <property type="entry name" value="SIGMA54_INTERACT_2"/>
    <property type="match status" value="1"/>
</dbReference>
<dbReference type="SMART" id="SM00382">
    <property type="entry name" value="AAA"/>
    <property type="match status" value="1"/>
</dbReference>
<dbReference type="Gene3D" id="1.10.10.60">
    <property type="entry name" value="Homeodomain-like"/>
    <property type="match status" value="1"/>
</dbReference>